<dbReference type="Gene3D" id="3.40.630.30">
    <property type="match status" value="1"/>
</dbReference>
<dbReference type="InterPro" id="IPR000182">
    <property type="entry name" value="GNAT_dom"/>
</dbReference>
<dbReference type="Pfam" id="PF00583">
    <property type="entry name" value="Acetyltransf_1"/>
    <property type="match status" value="1"/>
</dbReference>
<dbReference type="AlphaFoldDB" id="A0A1G7Y1B4"/>
<dbReference type="CDD" id="cd04301">
    <property type="entry name" value="NAT_SF"/>
    <property type="match status" value="1"/>
</dbReference>
<comment type="similarity">
    <text evidence="1">Belongs to the acetyltransferase family.</text>
</comment>
<reference evidence="5 6" key="1">
    <citation type="submission" date="2016-10" db="EMBL/GenBank/DDBJ databases">
        <authorList>
            <person name="de Groot N.N."/>
        </authorList>
    </citation>
    <scope>NUCLEOTIDE SEQUENCE [LARGE SCALE GENOMIC DNA]</scope>
    <source>
        <strain evidence="5 6">DSM 19803</strain>
    </source>
</reference>
<keyword evidence="6" id="KW-1185">Reference proteome</keyword>
<protein>
    <submittedName>
        <fullName evidence="5">L-amino acid N-acyltransferase YncA</fullName>
    </submittedName>
</protein>
<accession>A0A1G7Y1B4</accession>
<keyword evidence="2 5" id="KW-0808">Transferase</keyword>
<sequence length="157" mass="18433">MDFKIRFAVPEDLEDMLELIQELAVYENEPDAVQVTLEDLYRYGFGEEAIYKCFVAEVDSKIKGMALFYSRFSTWKGETVHLEDLIVTKSMRGKSLGKALFESVIMYAKTRNIKRVEWVVLDWNTNAIDFYERYGATVFKEWRTVQLGEDQINHFNS</sequence>
<organism evidence="5 6">
    <name type="scientific">Psychroflexus sediminis</name>
    <dbReference type="NCBI Taxonomy" id="470826"/>
    <lineage>
        <taxon>Bacteria</taxon>
        <taxon>Pseudomonadati</taxon>
        <taxon>Bacteroidota</taxon>
        <taxon>Flavobacteriia</taxon>
        <taxon>Flavobacteriales</taxon>
        <taxon>Flavobacteriaceae</taxon>
        <taxon>Psychroflexus</taxon>
    </lineage>
</organism>
<gene>
    <name evidence="5" type="ORF">SAMN04488027_11071</name>
</gene>
<dbReference type="GO" id="GO:0008080">
    <property type="term" value="F:N-acetyltransferase activity"/>
    <property type="evidence" value="ECO:0007669"/>
    <property type="project" value="UniProtKB-ARBA"/>
</dbReference>
<dbReference type="FunFam" id="3.40.630.30:FF:000064">
    <property type="entry name" value="GNAT family acetyltransferase"/>
    <property type="match status" value="1"/>
</dbReference>
<feature type="domain" description="N-acetyltransferase" evidence="4">
    <location>
        <begin position="3"/>
        <end position="152"/>
    </location>
</feature>
<name>A0A1G7Y1B4_9FLAO</name>
<evidence type="ECO:0000313" key="5">
    <source>
        <dbReference type="EMBL" id="SDG90174.1"/>
    </source>
</evidence>
<dbReference type="RefSeq" id="WP_093368418.1">
    <property type="nucleotide sequence ID" value="NZ_FNCW01000010.1"/>
</dbReference>
<evidence type="ECO:0000259" key="4">
    <source>
        <dbReference type="PROSITE" id="PS51186"/>
    </source>
</evidence>
<dbReference type="PANTHER" id="PTHR10545">
    <property type="entry name" value="DIAMINE N-ACETYLTRANSFERASE"/>
    <property type="match status" value="1"/>
</dbReference>
<dbReference type="PANTHER" id="PTHR10545:SF29">
    <property type="entry name" value="GH14572P-RELATED"/>
    <property type="match status" value="1"/>
</dbReference>
<dbReference type="InterPro" id="IPR051016">
    <property type="entry name" value="Diverse_Substrate_AcTransf"/>
</dbReference>
<evidence type="ECO:0000256" key="3">
    <source>
        <dbReference type="ARBA" id="ARBA00023315"/>
    </source>
</evidence>
<evidence type="ECO:0000256" key="2">
    <source>
        <dbReference type="ARBA" id="ARBA00022679"/>
    </source>
</evidence>
<dbReference type="Proteomes" id="UP000199296">
    <property type="component" value="Unassembled WGS sequence"/>
</dbReference>
<evidence type="ECO:0000256" key="1">
    <source>
        <dbReference type="ARBA" id="ARBA00008694"/>
    </source>
</evidence>
<dbReference type="InterPro" id="IPR016181">
    <property type="entry name" value="Acyl_CoA_acyltransferase"/>
</dbReference>
<dbReference type="EMBL" id="FNCW01000010">
    <property type="protein sequence ID" value="SDG90174.1"/>
    <property type="molecule type" value="Genomic_DNA"/>
</dbReference>
<dbReference type="STRING" id="470826.SAMN04488027_11071"/>
<keyword evidence="3 5" id="KW-0012">Acyltransferase</keyword>
<dbReference type="OrthoDB" id="9805924at2"/>
<dbReference type="PROSITE" id="PS51186">
    <property type="entry name" value="GNAT"/>
    <property type="match status" value="1"/>
</dbReference>
<evidence type="ECO:0000313" key="6">
    <source>
        <dbReference type="Proteomes" id="UP000199296"/>
    </source>
</evidence>
<dbReference type="SUPFAM" id="SSF55729">
    <property type="entry name" value="Acyl-CoA N-acyltransferases (Nat)"/>
    <property type="match status" value="1"/>
</dbReference>
<proteinExistence type="inferred from homology"/>